<reference evidence="3 4" key="1">
    <citation type="journal article" date="2019" name="BMC Genomics">
        <title>New insights from Opisthorchis felineus genome: update on genomics of the epidemiologically important liver flukes.</title>
        <authorList>
            <person name="Ershov N.I."/>
            <person name="Mordvinov V.A."/>
            <person name="Prokhortchouk E.B."/>
            <person name="Pakharukova M.Y."/>
            <person name="Gunbin K.V."/>
            <person name="Ustyantsev K."/>
            <person name="Genaev M.A."/>
            <person name="Blinov A.G."/>
            <person name="Mazur A."/>
            <person name="Boulygina E."/>
            <person name="Tsygankova S."/>
            <person name="Khrameeva E."/>
            <person name="Chekanov N."/>
            <person name="Fan G."/>
            <person name="Xiao A."/>
            <person name="Zhang H."/>
            <person name="Xu X."/>
            <person name="Yang H."/>
            <person name="Solovyev V."/>
            <person name="Lee S.M."/>
            <person name="Liu X."/>
            <person name="Afonnikov D.A."/>
            <person name="Skryabin K.G."/>
        </authorList>
    </citation>
    <scope>NUCLEOTIDE SEQUENCE [LARGE SCALE GENOMIC DNA]</scope>
    <source>
        <strain evidence="3">AK-0245</strain>
        <tissue evidence="3">Whole organism</tissue>
    </source>
</reference>
<feature type="domain" description="Inositol polyphosphate-related phosphatase" evidence="2">
    <location>
        <begin position="83"/>
        <end position="385"/>
    </location>
</feature>
<protein>
    <recommendedName>
        <fullName evidence="2">Inositol polyphosphate-related phosphatase domain-containing protein</fullName>
    </recommendedName>
</protein>
<feature type="transmembrane region" description="Helical" evidence="1">
    <location>
        <begin position="150"/>
        <end position="170"/>
    </location>
</feature>
<name>A0A4S2KZD0_OPIFE</name>
<accession>A0A4S2KZD0</accession>
<organism evidence="3 4">
    <name type="scientific">Opisthorchis felineus</name>
    <dbReference type="NCBI Taxonomy" id="147828"/>
    <lineage>
        <taxon>Eukaryota</taxon>
        <taxon>Metazoa</taxon>
        <taxon>Spiralia</taxon>
        <taxon>Lophotrochozoa</taxon>
        <taxon>Platyhelminthes</taxon>
        <taxon>Trematoda</taxon>
        <taxon>Digenea</taxon>
        <taxon>Opisthorchiida</taxon>
        <taxon>Opisthorchiata</taxon>
        <taxon>Opisthorchiidae</taxon>
        <taxon>Opisthorchis</taxon>
    </lineage>
</organism>
<gene>
    <name evidence="3" type="ORF">CRM22_010484</name>
</gene>
<dbReference type="Proteomes" id="UP000308267">
    <property type="component" value="Unassembled WGS sequence"/>
</dbReference>
<evidence type="ECO:0000313" key="3">
    <source>
        <dbReference type="EMBL" id="TGZ55086.1"/>
    </source>
</evidence>
<dbReference type="SMART" id="SM00128">
    <property type="entry name" value="IPPc"/>
    <property type="match status" value="1"/>
</dbReference>
<dbReference type="AlphaFoldDB" id="A0A4S2KZD0"/>
<dbReference type="InterPro" id="IPR053321">
    <property type="entry name" value="IPP-5-Phosphatase_Type_IV"/>
</dbReference>
<dbReference type="OrthoDB" id="2248459at2759"/>
<comment type="caution">
    <text evidence="3">The sequence shown here is derived from an EMBL/GenBank/DDBJ whole genome shotgun (WGS) entry which is preliminary data.</text>
</comment>
<keyword evidence="4" id="KW-1185">Reference proteome</keyword>
<keyword evidence="1" id="KW-0472">Membrane</keyword>
<evidence type="ECO:0000256" key="1">
    <source>
        <dbReference type="SAM" id="Phobius"/>
    </source>
</evidence>
<dbReference type="SUPFAM" id="SSF56219">
    <property type="entry name" value="DNase I-like"/>
    <property type="match status" value="1"/>
</dbReference>
<dbReference type="EMBL" id="SJOL01009866">
    <property type="protein sequence ID" value="TGZ55086.1"/>
    <property type="molecule type" value="Genomic_DNA"/>
</dbReference>
<keyword evidence="1" id="KW-0812">Transmembrane</keyword>
<evidence type="ECO:0000313" key="4">
    <source>
        <dbReference type="Proteomes" id="UP000308267"/>
    </source>
</evidence>
<dbReference type="GO" id="GO:0016791">
    <property type="term" value="F:phosphatase activity"/>
    <property type="evidence" value="ECO:0007669"/>
    <property type="project" value="InterPro"/>
</dbReference>
<dbReference type="InterPro" id="IPR000300">
    <property type="entry name" value="IPPc"/>
</dbReference>
<dbReference type="Gene3D" id="3.60.10.10">
    <property type="entry name" value="Endonuclease/exonuclease/phosphatase"/>
    <property type="match status" value="1"/>
</dbReference>
<evidence type="ECO:0000259" key="2">
    <source>
        <dbReference type="SMART" id="SM00128"/>
    </source>
</evidence>
<keyword evidence="1" id="KW-1133">Transmembrane helix</keyword>
<dbReference type="PANTHER" id="PTHR47039:SF1">
    <property type="entry name" value="INOSITOL POLYPHOSPHATE 5-PHOSPHATASE E"/>
    <property type="match status" value="1"/>
</dbReference>
<dbReference type="GO" id="GO:0046856">
    <property type="term" value="P:phosphatidylinositol dephosphorylation"/>
    <property type="evidence" value="ECO:0007669"/>
    <property type="project" value="InterPro"/>
</dbReference>
<dbReference type="STRING" id="147828.A0A4S2KZD0"/>
<feature type="transmembrane region" description="Helical" evidence="1">
    <location>
        <begin position="191"/>
        <end position="211"/>
    </location>
</feature>
<dbReference type="InterPro" id="IPR036691">
    <property type="entry name" value="Endo/exonu/phosph_ase_sf"/>
</dbReference>
<proteinExistence type="predicted"/>
<dbReference type="PANTHER" id="PTHR47039">
    <property type="entry name" value="INOSITOL POLYPHOSPHATE 5-PHOSPHATASE E"/>
    <property type="match status" value="1"/>
</dbReference>
<sequence length="428" mass="48389">MLPWAGLSIINSSMWEMNMGNDFNPFEEVGGSLKASESSTTLYSAPPSHRRHAHAKNFLIGSTAGLEGSMLGSKELTRIFPAKMVGVHIVTWNMASQKSQKYPDDLTDLCYPIPTCESAGIFAICIQEVSPDKNELLIRLQASLGPRHVLFSYAFQGTLGLLIFLSRDLIWYTSVPQSTGITTRANIRTKGAAAICFILFGTSLLFVSSHFKANAGNLDLRINDYKEVVRSLNLPKVGLERGYHQKDKSTLDRFDAVFWAGDLNFRIRKTRRQVESMLRTERKSSVFEHLLNFDELVSTQLKGQVFQQFEEGRIRFPPTYKYDINSDNFDTSEKNRVPAYTDRILYKVQKKGTVSCVHYDSIRTIRSSDHRPVYGYYTVCLKPGCDNIALAAGAFHRDIYIAGNQRRALHFDLIRPRAKGRTKLCSVQ</sequence>
<dbReference type="Pfam" id="PF22669">
    <property type="entry name" value="Exo_endo_phos2"/>
    <property type="match status" value="1"/>
</dbReference>